<dbReference type="Proteomes" id="UP000004682">
    <property type="component" value="Unassembled WGS sequence"/>
</dbReference>
<dbReference type="EMBL" id="JH692061">
    <property type="protein sequence ID" value="EIP90193.1"/>
    <property type="molecule type" value="Genomic_DNA"/>
</dbReference>
<evidence type="ECO:0000313" key="1">
    <source>
        <dbReference type="EMBL" id="EIP90193.1"/>
    </source>
</evidence>
<keyword evidence="2" id="KW-1185">Reference proteome</keyword>
<gene>
    <name evidence="1" type="ORF">A33K_13782</name>
</gene>
<proteinExistence type="predicted"/>
<protein>
    <submittedName>
        <fullName evidence="1">HoxN/HupN/NixA family nickel/cobalt transporter</fullName>
    </submittedName>
</protein>
<organism evidence="1 2">
    <name type="scientific">Burkholderia humptydooensis MSMB43</name>
    <dbReference type="NCBI Taxonomy" id="441157"/>
    <lineage>
        <taxon>Bacteria</taxon>
        <taxon>Pseudomonadati</taxon>
        <taxon>Pseudomonadota</taxon>
        <taxon>Betaproteobacteria</taxon>
        <taxon>Burkholderiales</taxon>
        <taxon>Burkholderiaceae</taxon>
        <taxon>Burkholderia</taxon>
        <taxon>pseudomallei group</taxon>
    </lineage>
</organism>
<accession>A0ABN0GDA8</accession>
<sequence>MTIGFAVTLGIARTACSLRERFATFHDIGGTLGAPSPQRCRSCRRACAPHGFVARRLRPPFLLVRTSRRMSAVGRLPGRVSILKPKSARLRCSPSRRVMGSRASGSGCFPAPFTAG</sequence>
<reference evidence="2" key="1">
    <citation type="journal article" date="2012" name="J. Bacteriol.">
        <title>Revised Genome Sequence of Burkholderia thailandensis MSMB43 with Improved Annotation.</title>
        <authorList>
            <person name="Zhuo Y."/>
            <person name="Liu L."/>
            <person name="Wang Q."/>
            <person name="Liu X."/>
            <person name="Ren B."/>
            <person name="Liu M."/>
            <person name="Ni P."/>
            <person name="Cheng Y.Q."/>
            <person name="Zhang L."/>
        </authorList>
    </citation>
    <scope>NUCLEOTIDE SEQUENCE [LARGE SCALE GENOMIC DNA]</scope>
    <source>
        <strain evidence="2">MSMB43</strain>
    </source>
</reference>
<evidence type="ECO:0000313" key="2">
    <source>
        <dbReference type="Proteomes" id="UP000004682"/>
    </source>
</evidence>
<name>A0ABN0GDA8_9BURK</name>